<evidence type="ECO:0000259" key="3">
    <source>
        <dbReference type="PROSITE" id="PS50146"/>
    </source>
</evidence>
<protein>
    <submittedName>
        <fullName evidence="4">Diacylglycerol kinase family protein</fullName>
    </submittedName>
</protein>
<dbReference type="InterPro" id="IPR000326">
    <property type="entry name" value="PAP2/HPO"/>
</dbReference>
<accession>A0ABZ1RDD4</accession>
<feature type="compositionally biased region" description="Low complexity" evidence="1">
    <location>
        <begin position="598"/>
        <end position="611"/>
    </location>
</feature>
<dbReference type="Proteomes" id="UP001432075">
    <property type="component" value="Chromosome"/>
</dbReference>
<dbReference type="InterPro" id="IPR036938">
    <property type="entry name" value="PAP2/HPO_sf"/>
</dbReference>
<sequence>MTGNKGSMTTENGGPARRLRYAWLVAAQATLMILLGFFVTRVADGHWPLTLEDRLPRAFAEHRSPLGNGLSAGLSLMASTEGIVGVTLVCVAALLVLPRAPRWTEAGFLGASVAVQSAVFLLVTIFVERPRPEVPQLDGAPPTSSFPSGHVGASVALYGGLATLVLSRTRGPWRYLTAGVLLLVPPAVGLSRVYRGMHHPSDVAGGLLNGGATLLVMGLVFLYGRDRDRDSASERTPYGVPRGGAEEVPAQPGRLARTDGRPTGRRVVVVRHPHNCPDELAAQVRTRLGRHGFTDQRWTSTTVERPGGGLAEECAAGDVDLVVACGGDGTVRACADVVAGTGIPLALVPCGTGNLLARNLDLPADPATALEEALDGGDFGIDVGRVEGDGLPPTRFAVMTGAGFDAAMVRDASPALKARLGWVAYTLSAARHLRDPRMRLNIRLDGGRRIRRRARMVVIGNVGTLQGGLELLPRARPDSGRLEIVLFDPRGAAGWLAAATHLAARVVRRPAPAPTPGDPNGANGANGADVVAGGSLEYFSATRIEVRFARAQAREVDGDSMSEGALLTAGIEPGALRMRLPRAPGATALPHAPGHGSQTQHTQHTPHTAHH</sequence>
<gene>
    <name evidence="4" type="ORF">OHU17_02400</name>
</gene>
<keyword evidence="2" id="KW-0472">Membrane</keyword>
<feature type="transmembrane region" description="Helical" evidence="2">
    <location>
        <begin position="21"/>
        <end position="39"/>
    </location>
</feature>
<reference evidence="4" key="1">
    <citation type="submission" date="2022-10" db="EMBL/GenBank/DDBJ databases">
        <title>The complete genomes of actinobacterial strains from the NBC collection.</title>
        <authorList>
            <person name="Joergensen T.S."/>
            <person name="Alvarez Arevalo M."/>
            <person name="Sterndorff E.B."/>
            <person name="Faurdal D."/>
            <person name="Vuksanovic O."/>
            <person name="Mourched A.-S."/>
            <person name="Charusanti P."/>
            <person name="Shaw S."/>
            <person name="Blin K."/>
            <person name="Weber T."/>
        </authorList>
    </citation>
    <scope>NUCLEOTIDE SEQUENCE</scope>
    <source>
        <strain evidence="4">NBC_00283</strain>
    </source>
</reference>
<dbReference type="PANTHER" id="PTHR14969:SF13">
    <property type="entry name" value="AT30094P"/>
    <property type="match status" value="1"/>
</dbReference>
<dbReference type="SMART" id="SM00014">
    <property type="entry name" value="acidPPc"/>
    <property type="match status" value="1"/>
</dbReference>
<feature type="domain" description="DAGKc" evidence="3">
    <location>
        <begin position="262"/>
        <end position="390"/>
    </location>
</feature>
<dbReference type="SMART" id="SM00046">
    <property type="entry name" value="DAGKc"/>
    <property type="match status" value="1"/>
</dbReference>
<organism evidence="4 5">
    <name type="scientific">Streptomyces goshikiensis</name>
    <dbReference type="NCBI Taxonomy" id="1942"/>
    <lineage>
        <taxon>Bacteria</taxon>
        <taxon>Bacillati</taxon>
        <taxon>Actinomycetota</taxon>
        <taxon>Actinomycetes</taxon>
        <taxon>Kitasatosporales</taxon>
        <taxon>Streptomycetaceae</taxon>
        <taxon>Streptomyces</taxon>
    </lineage>
</organism>
<keyword evidence="2" id="KW-0812">Transmembrane</keyword>
<dbReference type="SUPFAM" id="SSF48317">
    <property type="entry name" value="Acid phosphatase/Vanadium-dependent haloperoxidase"/>
    <property type="match status" value="1"/>
</dbReference>
<dbReference type="Gene3D" id="3.40.50.10330">
    <property type="entry name" value="Probable inorganic polyphosphate/atp-NAD kinase, domain 1"/>
    <property type="match status" value="1"/>
</dbReference>
<dbReference type="SUPFAM" id="SSF111331">
    <property type="entry name" value="NAD kinase/diacylglycerol kinase-like"/>
    <property type="match status" value="1"/>
</dbReference>
<feature type="transmembrane region" description="Helical" evidence="2">
    <location>
        <begin position="74"/>
        <end position="96"/>
    </location>
</feature>
<keyword evidence="4" id="KW-0418">Kinase</keyword>
<feature type="region of interest" description="Disordered" evidence="1">
    <location>
        <begin position="584"/>
        <end position="611"/>
    </location>
</feature>
<dbReference type="InterPro" id="IPR016064">
    <property type="entry name" value="NAD/diacylglycerol_kinase_sf"/>
</dbReference>
<dbReference type="Gene3D" id="1.20.144.10">
    <property type="entry name" value="Phosphatidic acid phosphatase type 2/haloperoxidase"/>
    <property type="match status" value="1"/>
</dbReference>
<feature type="transmembrane region" description="Helical" evidence="2">
    <location>
        <begin position="108"/>
        <end position="127"/>
    </location>
</feature>
<dbReference type="InterPro" id="IPR017438">
    <property type="entry name" value="ATP-NAD_kinase_N"/>
</dbReference>
<evidence type="ECO:0000256" key="2">
    <source>
        <dbReference type="SAM" id="Phobius"/>
    </source>
</evidence>
<evidence type="ECO:0000313" key="4">
    <source>
        <dbReference type="EMBL" id="WUO44741.1"/>
    </source>
</evidence>
<dbReference type="Pfam" id="PF01569">
    <property type="entry name" value="PAP2"/>
    <property type="match status" value="1"/>
</dbReference>
<proteinExistence type="predicted"/>
<feature type="transmembrane region" description="Helical" evidence="2">
    <location>
        <begin position="173"/>
        <end position="194"/>
    </location>
</feature>
<keyword evidence="4" id="KW-0808">Transferase</keyword>
<keyword evidence="2" id="KW-1133">Transmembrane helix</keyword>
<feature type="region of interest" description="Disordered" evidence="1">
    <location>
        <begin position="230"/>
        <end position="260"/>
    </location>
</feature>
<dbReference type="Pfam" id="PF19279">
    <property type="entry name" value="YegS_C"/>
    <property type="match status" value="1"/>
</dbReference>
<dbReference type="InterPro" id="IPR001206">
    <property type="entry name" value="Diacylglycerol_kinase_cat_dom"/>
</dbReference>
<feature type="region of interest" description="Disordered" evidence="1">
    <location>
        <begin position="509"/>
        <end position="528"/>
    </location>
</feature>
<keyword evidence="5" id="KW-1185">Reference proteome</keyword>
<feature type="compositionally biased region" description="Low complexity" evidence="1">
    <location>
        <begin position="518"/>
        <end position="528"/>
    </location>
</feature>
<dbReference type="CDD" id="cd03392">
    <property type="entry name" value="PAP2_like_2"/>
    <property type="match status" value="1"/>
</dbReference>
<feature type="transmembrane region" description="Helical" evidence="2">
    <location>
        <begin position="147"/>
        <end position="166"/>
    </location>
</feature>
<feature type="transmembrane region" description="Helical" evidence="2">
    <location>
        <begin position="206"/>
        <end position="224"/>
    </location>
</feature>
<evidence type="ECO:0000313" key="5">
    <source>
        <dbReference type="Proteomes" id="UP001432075"/>
    </source>
</evidence>
<name>A0ABZ1RDD4_9ACTN</name>
<evidence type="ECO:0000256" key="1">
    <source>
        <dbReference type="SAM" id="MobiDB-lite"/>
    </source>
</evidence>
<dbReference type="RefSeq" id="WP_328775082.1">
    <property type="nucleotide sequence ID" value="NZ_CP108057.1"/>
</dbReference>
<dbReference type="Pfam" id="PF00781">
    <property type="entry name" value="DAGK_cat"/>
    <property type="match status" value="1"/>
</dbReference>
<dbReference type="EMBL" id="CP108057">
    <property type="protein sequence ID" value="WUO44741.1"/>
    <property type="molecule type" value="Genomic_DNA"/>
</dbReference>
<dbReference type="PROSITE" id="PS50146">
    <property type="entry name" value="DAGK"/>
    <property type="match status" value="1"/>
</dbReference>
<dbReference type="InterPro" id="IPR045540">
    <property type="entry name" value="YegS/DAGK_C"/>
</dbReference>
<dbReference type="GO" id="GO:0016301">
    <property type="term" value="F:kinase activity"/>
    <property type="evidence" value="ECO:0007669"/>
    <property type="project" value="UniProtKB-KW"/>
</dbReference>
<dbReference type="PANTHER" id="PTHR14969">
    <property type="entry name" value="SPHINGOSINE-1-PHOSPHATE PHOSPHOHYDROLASE"/>
    <property type="match status" value="1"/>
</dbReference>
<dbReference type="Gene3D" id="2.60.200.40">
    <property type="match status" value="1"/>
</dbReference>